<dbReference type="InterPro" id="IPR011333">
    <property type="entry name" value="SKP1/BTB/POZ_sf"/>
</dbReference>
<evidence type="ECO:0000313" key="4">
    <source>
        <dbReference type="Proteomes" id="UP000332933"/>
    </source>
</evidence>
<dbReference type="EMBL" id="VJMH01002239">
    <property type="protein sequence ID" value="KAF0709532.1"/>
    <property type="molecule type" value="Genomic_DNA"/>
</dbReference>
<dbReference type="EMBL" id="CAADRA010002241">
    <property type="protein sequence ID" value="VFT82906.1"/>
    <property type="molecule type" value="Genomic_DNA"/>
</dbReference>
<dbReference type="Gene3D" id="2.60.120.920">
    <property type="match status" value="1"/>
</dbReference>
<dbReference type="InterPro" id="IPR045068">
    <property type="entry name" value="BACURD1-3"/>
</dbReference>
<dbReference type="PANTHER" id="PTHR11145:SF8">
    <property type="entry name" value="RE57120P"/>
    <property type="match status" value="1"/>
</dbReference>
<dbReference type="CDD" id="cd18316">
    <property type="entry name" value="BTB_POZ_KCTD-like"/>
    <property type="match status" value="1"/>
</dbReference>
<protein>
    <submittedName>
        <fullName evidence="3">Aste57867_5885 protein</fullName>
    </submittedName>
</protein>
<dbReference type="Pfam" id="PF02214">
    <property type="entry name" value="BTB_2"/>
    <property type="match status" value="1"/>
</dbReference>
<name>A0A485KGY8_9STRA</name>
<dbReference type="GO" id="GO:0051260">
    <property type="term" value="P:protein homooligomerization"/>
    <property type="evidence" value="ECO:0007669"/>
    <property type="project" value="InterPro"/>
</dbReference>
<accession>A0A485KGY8</accession>
<dbReference type="Proteomes" id="UP000332933">
    <property type="component" value="Unassembled WGS sequence"/>
</dbReference>
<dbReference type="PANTHER" id="PTHR11145">
    <property type="entry name" value="BTB/POZ DOMAIN-CONTAINING ADAPTER FOR CUL3-MEDIATED RHOA DEGRADATION PROTEIN FAMILY MEMBER"/>
    <property type="match status" value="1"/>
</dbReference>
<dbReference type="AlphaFoldDB" id="A0A485KGY8"/>
<feature type="domain" description="BTB" evidence="1">
    <location>
        <begin position="48"/>
        <end position="117"/>
    </location>
</feature>
<evidence type="ECO:0000259" key="1">
    <source>
        <dbReference type="PROSITE" id="PS50097"/>
    </source>
</evidence>
<gene>
    <name evidence="3" type="primary">Aste57867_5885</name>
    <name evidence="2" type="ORF">As57867_005871</name>
    <name evidence="3" type="ORF">ASTE57867_5885</name>
</gene>
<keyword evidence="4" id="KW-1185">Reference proteome</keyword>
<dbReference type="InterPro" id="IPR000210">
    <property type="entry name" value="BTB/POZ_dom"/>
</dbReference>
<dbReference type="SUPFAM" id="SSF54695">
    <property type="entry name" value="POZ domain"/>
    <property type="match status" value="1"/>
</dbReference>
<dbReference type="OrthoDB" id="61636at2759"/>
<proteinExistence type="predicted"/>
<organism evidence="3 4">
    <name type="scientific">Aphanomyces stellatus</name>
    <dbReference type="NCBI Taxonomy" id="120398"/>
    <lineage>
        <taxon>Eukaryota</taxon>
        <taxon>Sar</taxon>
        <taxon>Stramenopiles</taxon>
        <taxon>Oomycota</taxon>
        <taxon>Saprolegniomycetes</taxon>
        <taxon>Saprolegniales</taxon>
        <taxon>Verrucalvaceae</taxon>
        <taxon>Aphanomyces</taxon>
    </lineage>
</organism>
<dbReference type="InterPro" id="IPR013320">
    <property type="entry name" value="ConA-like_dom_sf"/>
</dbReference>
<dbReference type="InterPro" id="IPR003131">
    <property type="entry name" value="T1-type_BTB"/>
</dbReference>
<dbReference type="Gene3D" id="3.30.710.10">
    <property type="entry name" value="Potassium Channel Kv1.1, Chain A"/>
    <property type="match status" value="1"/>
</dbReference>
<reference evidence="3 4" key="1">
    <citation type="submission" date="2019-03" db="EMBL/GenBank/DDBJ databases">
        <authorList>
            <person name="Gaulin E."/>
            <person name="Dumas B."/>
        </authorList>
    </citation>
    <scope>NUCLEOTIDE SEQUENCE [LARGE SCALE GENOMIC DNA]</scope>
    <source>
        <strain evidence="3">CBS 568.67</strain>
    </source>
</reference>
<reference evidence="2" key="2">
    <citation type="submission" date="2019-06" db="EMBL/GenBank/DDBJ databases">
        <title>Genomics analysis of Aphanomyces spp. identifies a new class of oomycete effector associated with host adaptation.</title>
        <authorList>
            <person name="Gaulin E."/>
        </authorList>
    </citation>
    <scope>NUCLEOTIDE SEQUENCE</scope>
    <source>
        <strain evidence="2">CBS 578.67</strain>
    </source>
</reference>
<evidence type="ECO:0000313" key="3">
    <source>
        <dbReference type="EMBL" id="VFT82906.1"/>
    </source>
</evidence>
<dbReference type="PROSITE" id="PS50097">
    <property type="entry name" value="BTB"/>
    <property type="match status" value="1"/>
</dbReference>
<evidence type="ECO:0000313" key="2">
    <source>
        <dbReference type="EMBL" id="KAF0709532.1"/>
    </source>
</evidence>
<sequence length="294" mass="32626">MDALKRGSAVFLEASQAMHDQIEEWERREAHWLALETRIRENLAAASTLITLDVGGTLFKTAKATLLRVEGSYFHAMLGSGLWTPDAVTNAYFLDLDATHFNRVMGFLRSGELSFAGLNEWECRELGAVFDYLKLPIPSEATWSWSPHRCARTLTLSQTNKTVATTTKSTDYVAVMGDHIVSVFRLRLVATSAGWLFVGLAPPADVRLCSRTYDCGGYCLQVNDGTLTCDEKKHAPYTTAFTAGDLVTVRWSDGKINFERNDVDLGDAFEVDPTLELVPVVVFYHTTATLSILQ</sequence>
<dbReference type="InterPro" id="IPR043136">
    <property type="entry name" value="B30.2/SPRY_sf"/>
</dbReference>
<dbReference type="SUPFAM" id="SSF49899">
    <property type="entry name" value="Concanavalin A-like lectins/glucanases"/>
    <property type="match status" value="1"/>
</dbReference>